<reference evidence="1 2" key="1">
    <citation type="journal article" date="2015" name="Nature">
        <title>rRNA introns, odd ribosomes, and small enigmatic genomes across a large radiation of phyla.</title>
        <authorList>
            <person name="Brown C.T."/>
            <person name="Hug L.A."/>
            <person name="Thomas B.C."/>
            <person name="Sharon I."/>
            <person name="Castelle C.J."/>
            <person name="Singh A."/>
            <person name="Wilkins M.J."/>
            <person name="Williams K.H."/>
            <person name="Banfield J.F."/>
        </authorList>
    </citation>
    <scope>NUCLEOTIDE SEQUENCE [LARGE SCALE GENOMIC DNA]</scope>
</reference>
<accession>A0A0G1LXU3</accession>
<comment type="caution">
    <text evidence="1">The sequence shown here is derived from an EMBL/GenBank/DDBJ whole genome shotgun (WGS) entry which is preliminary data.</text>
</comment>
<evidence type="ECO:0000313" key="2">
    <source>
        <dbReference type="Proteomes" id="UP000034835"/>
    </source>
</evidence>
<dbReference type="AlphaFoldDB" id="A0A0G1LXU3"/>
<evidence type="ECO:0000313" key="1">
    <source>
        <dbReference type="EMBL" id="KKT73632.1"/>
    </source>
</evidence>
<dbReference type="STRING" id="1618384.UW68_C0005G0025"/>
<proteinExistence type="predicted"/>
<name>A0A0G1LXU3_9BACT</name>
<dbReference type="Proteomes" id="UP000034835">
    <property type="component" value="Unassembled WGS sequence"/>
</dbReference>
<protein>
    <submittedName>
        <fullName evidence="1">Uncharacterized protein</fullName>
    </submittedName>
</protein>
<organism evidence="1 2">
    <name type="scientific">Candidatus Collierbacteria bacterium GW2011_GWB1_44_6</name>
    <dbReference type="NCBI Taxonomy" id="1618384"/>
    <lineage>
        <taxon>Bacteria</taxon>
        <taxon>Candidatus Collieribacteriota</taxon>
    </lineage>
</organism>
<gene>
    <name evidence="1" type="ORF">UW68_C0005G0025</name>
</gene>
<sequence length="165" mass="19168">MNGCNSRVAYWSRRKANINICIIKRLYLQIFFCQSSFPPAFLLRLITQHILNCCVYIKLHIIFQSVCNHACNNGSVFRKLGFPVSRMGYFVYANAMKNLPKFDGRLEFEMSILPYEGNSDWVDLTLLEIRELLNSDSIPSPAHECEYCAYKQMSVQIVKSLKEKH</sequence>
<dbReference type="EMBL" id="LCJG01000005">
    <property type="protein sequence ID" value="KKT73632.1"/>
    <property type="molecule type" value="Genomic_DNA"/>
</dbReference>